<comment type="caution">
    <text evidence="2">The sequence shown here is derived from an EMBL/GenBank/DDBJ whole genome shotgun (WGS) entry which is preliminary data.</text>
</comment>
<feature type="transmembrane region" description="Helical" evidence="1">
    <location>
        <begin position="12"/>
        <end position="32"/>
    </location>
</feature>
<keyword evidence="3" id="KW-1185">Reference proteome</keyword>
<keyword evidence="1" id="KW-0472">Membrane</keyword>
<dbReference type="EMBL" id="JACGCI010000078">
    <property type="protein sequence ID" value="KAF6747775.1"/>
    <property type="molecule type" value="Genomic_DNA"/>
</dbReference>
<proteinExistence type="predicted"/>
<protein>
    <submittedName>
        <fullName evidence="2">Uncharacterized protein</fullName>
    </submittedName>
</protein>
<dbReference type="Proteomes" id="UP000521943">
    <property type="component" value="Unassembled WGS sequence"/>
</dbReference>
<keyword evidence="1" id="KW-0812">Transmembrane</keyword>
<dbReference type="AlphaFoldDB" id="A0A8H6HK12"/>
<gene>
    <name evidence="2" type="ORF">DFP72DRAFT_1075049</name>
</gene>
<organism evidence="2 3">
    <name type="scientific">Ephemerocybe angulata</name>
    <dbReference type="NCBI Taxonomy" id="980116"/>
    <lineage>
        <taxon>Eukaryota</taxon>
        <taxon>Fungi</taxon>
        <taxon>Dikarya</taxon>
        <taxon>Basidiomycota</taxon>
        <taxon>Agaricomycotina</taxon>
        <taxon>Agaricomycetes</taxon>
        <taxon>Agaricomycetidae</taxon>
        <taxon>Agaricales</taxon>
        <taxon>Agaricineae</taxon>
        <taxon>Psathyrellaceae</taxon>
        <taxon>Ephemerocybe</taxon>
    </lineage>
</organism>
<evidence type="ECO:0000313" key="2">
    <source>
        <dbReference type="EMBL" id="KAF6747775.1"/>
    </source>
</evidence>
<reference evidence="2 3" key="1">
    <citation type="submission" date="2020-07" db="EMBL/GenBank/DDBJ databases">
        <title>Comparative genomics of pyrophilous fungi reveals a link between fire events and developmental genes.</title>
        <authorList>
            <consortium name="DOE Joint Genome Institute"/>
            <person name="Steindorff A.S."/>
            <person name="Carver A."/>
            <person name="Calhoun S."/>
            <person name="Stillman K."/>
            <person name="Liu H."/>
            <person name="Lipzen A."/>
            <person name="Pangilinan J."/>
            <person name="Labutti K."/>
            <person name="Bruns T.D."/>
            <person name="Grigoriev I.V."/>
        </authorList>
    </citation>
    <scope>NUCLEOTIDE SEQUENCE [LARGE SCALE GENOMIC DNA]</scope>
    <source>
        <strain evidence="2 3">CBS 144469</strain>
    </source>
</reference>
<keyword evidence="1" id="KW-1133">Transmembrane helix</keyword>
<accession>A0A8H6HK12</accession>
<evidence type="ECO:0000313" key="3">
    <source>
        <dbReference type="Proteomes" id="UP000521943"/>
    </source>
</evidence>
<name>A0A8H6HK12_9AGAR</name>
<evidence type="ECO:0000256" key="1">
    <source>
        <dbReference type="SAM" id="Phobius"/>
    </source>
</evidence>
<sequence length="80" mass="8298">MGLTLRSHRGCGLWGLAIKLHPLPLVVVIFLLSRYVVGACDEALSAGMSVRAGGVSVDDLASVTSRSRDTITALVTGSTT</sequence>